<evidence type="ECO:0000256" key="4">
    <source>
        <dbReference type="ARBA" id="ARBA00023004"/>
    </source>
</evidence>
<dbReference type="InterPro" id="IPR050295">
    <property type="entry name" value="Plant_2OG-oxidoreductases"/>
</dbReference>
<comment type="similarity">
    <text evidence="1 5">Belongs to the iron/ascorbate-dependent oxidoreductase family.</text>
</comment>
<dbReference type="InterPro" id="IPR005123">
    <property type="entry name" value="Oxoglu/Fe-dep_dioxygenase_dom"/>
</dbReference>
<dbReference type="EMBL" id="JAAGAX010000005">
    <property type="protein sequence ID" value="KAF2314643.1"/>
    <property type="molecule type" value="Genomic_DNA"/>
</dbReference>
<dbReference type="PROSITE" id="PS51471">
    <property type="entry name" value="FE2OG_OXY"/>
    <property type="match status" value="1"/>
</dbReference>
<sequence length="276" mass="31457">MAMKTTSVKEMETKNSSHKRGFFQLIKHGANKSLIEKMKTELQGLFNLPMEEKKKKLWQKPGNMEGFGQHFVVSEDQKLDWADLFFLNMLPIHMRKPHLFSALPTSFREPVEDYLAELRDLAMRILEQMARALHLVIGPNPHSDAGGLAILLQVNKIEGLQIRRDGGWIPVKPLPDAFVINIGDSLEIMTNEIYPSIEHRATVNSSKERLSIATFYSPRLDGTIGPAPSLISPETPAKFKTMTSADYYKGYFARELRGKSYLEVIRIQQDEELKTK</sequence>
<organism evidence="7 8">
    <name type="scientific">Hevea brasiliensis</name>
    <name type="common">Para rubber tree</name>
    <name type="synonym">Siphonia brasiliensis</name>
    <dbReference type="NCBI Taxonomy" id="3981"/>
    <lineage>
        <taxon>Eukaryota</taxon>
        <taxon>Viridiplantae</taxon>
        <taxon>Streptophyta</taxon>
        <taxon>Embryophyta</taxon>
        <taxon>Tracheophyta</taxon>
        <taxon>Spermatophyta</taxon>
        <taxon>Magnoliopsida</taxon>
        <taxon>eudicotyledons</taxon>
        <taxon>Gunneridae</taxon>
        <taxon>Pentapetalae</taxon>
        <taxon>rosids</taxon>
        <taxon>fabids</taxon>
        <taxon>Malpighiales</taxon>
        <taxon>Euphorbiaceae</taxon>
        <taxon>Crotonoideae</taxon>
        <taxon>Micrandreae</taxon>
        <taxon>Hevea</taxon>
    </lineage>
</organism>
<evidence type="ECO:0000259" key="6">
    <source>
        <dbReference type="PROSITE" id="PS51471"/>
    </source>
</evidence>
<dbReference type="GO" id="GO:0016491">
    <property type="term" value="F:oxidoreductase activity"/>
    <property type="evidence" value="ECO:0007669"/>
    <property type="project" value="UniProtKB-KW"/>
</dbReference>
<keyword evidence="2 5" id="KW-0479">Metal-binding</keyword>
<dbReference type="AlphaFoldDB" id="A0A6A6MR34"/>
<evidence type="ECO:0000256" key="3">
    <source>
        <dbReference type="ARBA" id="ARBA00022896"/>
    </source>
</evidence>
<dbReference type="InterPro" id="IPR044861">
    <property type="entry name" value="IPNS-like_FE2OG_OXY"/>
</dbReference>
<reference evidence="7 8" key="1">
    <citation type="journal article" date="2020" name="Mol. Plant">
        <title>The Chromosome-Based Rubber Tree Genome Provides New Insights into Spurge Genome Evolution and Rubber Biosynthesis.</title>
        <authorList>
            <person name="Liu J."/>
            <person name="Shi C."/>
            <person name="Shi C.C."/>
            <person name="Li W."/>
            <person name="Zhang Q.J."/>
            <person name="Zhang Y."/>
            <person name="Li K."/>
            <person name="Lu H.F."/>
            <person name="Shi C."/>
            <person name="Zhu S.T."/>
            <person name="Xiao Z.Y."/>
            <person name="Nan H."/>
            <person name="Yue Y."/>
            <person name="Zhu X.G."/>
            <person name="Wu Y."/>
            <person name="Hong X.N."/>
            <person name="Fan G.Y."/>
            <person name="Tong Y."/>
            <person name="Zhang D."/>
            <person name="Mao C.L."/>
            <person name="Liu Y.L."/>
            <person name="Hao S.J."/>
            <person name="Liu W.Q."/>
            <person name="Lv M.Q."/>
            <person name="Zhang H.B."/>
            <person name="Liu Y."/>
            <person name="Hu-Tang G.R."/>
            <person name="Wang J.P."/>
            <person name="Wang J.H."/>
            <person name="Sun Y.H."/>
            <person name="Ni S.B."/>
            <person name="Chen W.B."/>
            <person name="Zhang X.C."/>
            <person name="Jiao Y.N."/>
            <person name="Eichler E.E."/>
            <person name="Li G.H."/>
            <person name="Liu X."/>
            <person name="Gao L.Z."/>
        </authorList>
    </citation>
    <scope>NUCLEOTIDE SEQUENCE [LARGE SCALE GENOMIC DNA]</scope>
    <source>
        <strain evidence="8">cv. GT1</strain>
        <tissue evidence="7">Leaf</tissue>
    </source>
</reference>
<dbReference type="Pfam" id="PF03171">
    <property type="entry name" value="2OG-FeII_Oxy"/>
    <property type="match status" value="1"/>
</dbReference>
<dbReference type="SUPFAM" id="SSF51197">
    <property type="entry name" value="Clavaminate synthase-like"/>
    <property type="match status" value="1"/>
</dbReference>
<evidence type="ECO:0000256" key="1">
    <source>
        <dbReference type="ARBA" id="ARBA00008056"/>
    </source>
</evidence>
<evidence type="ECO:0000313" key="8">
    <source>
        <dbReference type="Proteomes" id="UP000467840"/>
    </source>
</evidence>
<gene>
    <name evidence="7" type="ORF">GH714_028176</name>
</gene>
<evidence type="ECO:0000256" key="2">
    <source>
        <dbReference type="ARBA" id="ARBA00022723"/>
    </source>
</evidence>
<keyword evidence="3" id="KW-0847">Vitamin C</keyword>
<comment type="caution">
    <text evidence="7">The sequence shown here is derived from an EMBL/GenBank/DDBJ whole genome shotgun (WGS) entry which is preliminary data.</text>
</comment>
<dbReference type="InterPro" id="IPR026992">
    <property type="entry name" value="DIOX_N"/>
</dbReference>
<evidence type="ECO:0000313" key="7">
    <source>
        <dbReference type="EMBL" id="KAF2314643.1"/>
    </source>
</evidence>
<dbReference type="Gene3D" id="2.60.120.330">
    <property type="entry name" value="B-lactam Antibiotic, Isopenicillin N Synthase, Chain"/>
    <property type="match status" value="2"/>
</dbReference>
<dbReference type="PANTHER" id="PTHR47991">
    <property type="entry name" value="OXOGLUTARATE/IRON-DEPENDENT DIOXYGENASE"/>
    <property type="match status" value="1"/>
</dbReference>
<proteinExistence type="inferred from homology"/>
<keyword evidence="4 5" id="KW-0408">Iron</keyword>
<name>A0A6A6MR34_HEVBR</name>
<feature type="domain" description="Fe2OG dioxygenase" evidence="6">
    <location>
        <begin position="98"/>
        <end position="218"/>
    </location>
</feature>
<dbReference type="GO" id="GO:0031418">
    <property type="term" value="F:L-ascorbic acid binding"/>
    <property type="evidence" value="ECO:0007669"/>
    <property type="project" value="UniProtKB-KW"/>
</dbReference>
<keyword evidence="8" id="KW-1185">Reference proteome</keyword>
<evidence type="ECO:0000256" key="5">
    <source>
        <dbReference type="RuleBase" id="RU003682"/>
    </source>
</evidence>
<dbReference type="Proteomes" id="UP000467840">
    <property type="component" value="Chromosome 15"/>
</dbReference>
<dbReference type="InterPro" id="IPR027443">
    <property type="entry name" value="IPNS-like_sf"/>
</dbReference>
<protein>
    <recommendedName>
        <fullName evidence="6">Fe2OG dioxygenase domain-containing protein</fullName>
    </recommendedName>
</protein>
<keyword evidence="5" id="KW-0560">Oxidoreductase</keyword>
<dbReference type="GO" id="GO:0046872">
    <property type="term" value="F:metal ion binding"/>
    <property type="evidence" value="ECO:0007669"/>
    <property type="project" value="UniProtKB-KW"/>
</dbReference>
<accession>A0A6A6MR34</accession>
<dbReference type="Pfam" id="PF14226">
    <property type="entry name" value="DIOX_N"/>
    <property type="match status" value="1"/>
</dbReference>